<evidence type="ECO:0000256" key="2">
    <source>
        <dbReference type="ARBA" id="ARBA00022840"/>
    </source>
</evidence>
<keyword evidence="10" id="KW-1185">Reference proteome</keyword>
<organism evidence="9 10">
    <name type="scientific">Dryococelus australis</name>
    <dbReference type="NCBI Taxonomy" id="614101"/>
    <lineage>
        <taxon>Eukaryota</taxon>
        <taxon>Metazoa</taxon>
        <taxon>Ecdysozoa</taxon>
        <taxon>Arthropoda</taxon>
        <taxon>Hexapoda</taxon>
        <taxon>Insecta</taxon>
        <taxon>Pterygota</taxon>
        <taxon>Neoptera</taxon>
        <taxon>Polyneoptera</taxon>
        <taxon>Phasmatodea</taxon>
        <taxon>Verophasmatodea</taxon>
        <taxon>Anareolatae</taxon>
        <taxon>Phasmatidae</taxon>
        <taxon>Eurycanthinae</taxon>
        <taxon>Dryococelus</taxon>
    </lineage>
</organism>
<feature type="binding site" evidence="7">
    <location>
        <begin position="197"/>
        <end position="203"/>
    </location>
    <ligand>
        <name>(6S)-NADPHX</name>
        <dbReference type="ChEBI" id="CHEBI:64076"/>
    </ligand>
</feature>
<comment type="catalytic activity">
    <reaction evidence="6 7">
        <text>(6S)-NADPHX + ATP = ADP + phosphate + NADPH + H(+)</text>
        <dbReference type="Rhea" id="RHEA:32231"/>
        <dbReference type="ChEBI" id="CHEBI:15378"/>
        <dbReference type="ChEBI" id="CHEBI:30616"/>
        <dbReference type="ChEBI" id="CHEBI:43474"/>
        <dbReference type="ChEBI" id="CHEBI:57783"/>
        <dbReference type="ChEBI" id="CHEBI:64076"/>
        <dbReference type="ChEBI" id="CHEBI:456216"/>
        <dbReference type="EC" id="4.2.1.93"/>
    </reaction>
</comment>
<feature type="binding site" evidence="7">
    <location>
        <position position="138"/>
    </location>
    <ligand>
        <name>(6S)-NADPHX</name>
        <dbReference type="ChEBI" id="CHEBI:64076"/>
    </ligand>
</feature>
<name>A0ABQ9GWN4_9NEOP</name>
<dbReference type="Gene3D" id="3.40.1190.20">
    <property type="match status" value="1"/>
</dbReference>
<sequence>MIKPTQAILFALKFPTLTGHCARTLAHTMGEKPLDSVLLQTAKAIVPALEPGKHKGQYGCIGIIGGSFEYTGAAYYAAMTTLRTGGDLAHIFCTNDAAVPIKSYSPELIVHPFLDDPDAVNLIKVWLPRLHTLVIGPGLGRSDNVMKTVADIISLCRDDSSPKGKKLLVIDADGLFLVTSKPELIRGYPHGAILTPNAIEFSRLAKAVMQENWEPTSTPDSSGVLELAQRLGPSITIVHKGAVDVIAHGGSGVVAKCCATGSNRRCGGQGDLLSGALGLFYAWASMSSHQLTYPGSVVAAYAACMLTKQCNQQAFVRHGRSMLTTDMIKEIHSAFNCLFEQG</sequence>
<evidence type="ECO:0000313" key="10">
    <source>
        <dbReference type="Proteomes" id="UP001159363"/>
    </source>
</evidence>
<protein>
    <recommendedName>
        <fullName evidence="7">ATP-dependent (S)-NAD(P)H-hydrate dehydratase</fullName>
        <ecNumber evidence="7">4.2.1.93</ecNumber>
    </recommendedName>
    <alternativeName>
        <fullName evidence="7">ATP-dependent NAD(P)HX dehydratase</fullName>
    </alternativeName>
</protein>
<keyword evidence="2 7" id="KW-0067">ATP-binding</keyword>
<accession>A0ABQ9GWN4</accession>
<evidence type="ECO:0000256" key="3">
    <source>
        <dbReference type="ARBA" id="ARBA00022857"/>
    </source>
</evidence>
<evidence type="ECO:0000256" key="1">
    <source>
        <dbReference type="ARBA" id="ARBA00022741"/>
    </source>
</evidence>
<proteinExistence type="inferred from homology"/>
<dbReference type="PROSITE" id="PS51383">
    <property type="entry name" value="YJEF_C_3"/>
    <property type="match status" value="1"/>
</dbReference>
<dbReference type="Pfam" id="PF01256">
    <property type="entry name" value="Carb_kinase"/>
    <property type="match status" value="1"/>
</dbReference>
<dbReference type="SUPFAM" id="SSF53613">
    <property type="entry name" value="Ribokinase-like"/>
    <property type="match status" value="1"/>
</dbReference>
<evidence type="ECO:0000256" key="6">
    <source>
        <dbReference type="ARBA" id="ARBA00047472"/>
    </source>
</evidence>
<feature type="binding site" evidence="7">
    <location>
        <begin position="261"/>
        <end position="270"/>
    </location>
    <ligand>
        <name>ATP</name>
        <dbReference type="ChEBI" id="CHEBI:30616"/>
    </ligand>
</feature>
<dbReference type="PANTHER" id="PTHR12592">
    <property type="entry name" value="ATP-DEPENDENT (S)-NAD(P)H-HYDRATE DEHYDRATASE FAMILY MEMBER"/>
    <property type="match status" value="1"/>
</dbReference>
<comment type="catalytic activity">
    <reaction evidence="7">
        <text>(6S)-NADHX + ATP = ADP + phosphate + NADH + H(+)</text>
        <dbReference type="Rhea" id="RHEA:19017"/>
        <dbReference type="ChEBI" id="CHEBI:15378"/>
        <dbReference type="ChEBI" id="CHEBI:30616"/>
        <dbReference type="ChEBI" id="CHEBI:43474"/>
        <dbReference type="ChEBI" id="CHEBI:57945"/>
        <dbReference type="ChEBI" id="CHEBI:64074"/>
        <dbReference type="ChEBI" id="CHEBI:456216"/>
        <dbReference type="EC" id="4.2.1.93"/>
    </reaction>
</comment>
<evidence type="ECO:0000259" key="8">
    <source>
        <dbReference type="PROSITE" id="PS51383"/>
    </source>
</evidence>
<dbReference type="EC" id="4.2.1.93" evidence="7"/>
<feature type="binding site" evidence="7">
    <location>
        <begin position="240"/>
        <end position="244"/>
    </location>
    <ligand>
        <name>ATP</name>
        <dbReference type="ChEBI" id="CHEBI:30616"/>
    </ligand>
</feature>
<comment type="similarity">
    <text evidence="7">Belongs to the NnrD/CARKD family.</text>
</comment>
<comment type="caution">
    <text evidence="9">The sequence shown here is derived from an EMBL/GenBank/DDBJ whole genome shotgun (WGS) entry which is preliminary data.</text>
</comment>
<comment type="function">
    <text evidence="7">Catalyzes the dehydration of the S-form of NAD(P)HX at the expense of ATP, which is converted to ADP. Together with NAD(P)HX epimerase, which catalyzes the epimerization of the S- and R-forms, the enzyme allows the repair of both epimers of NAD(P)HX, a damaged form of NAD(P)H that is a result of enzymatic or heat-dependent hydration.</text>
</comment>
<feature type="binding site" evidence="7">
    <location>
        <position position="271"/>
    </location>
    <ligand>
        <name>(6S)-NADPHX</name>
        <dbReference type="ChEBI" id="CHEBI:64076"/>
    </ligand>
</feature>
<evidence type="ECO:0000256" key="5">
    <source>
        <dbReference type="ARBA" id="ARBA00023239"/>
    </source>
</evidence>
<gene>
    <name evidence="9" type="ORF">PR048_020882</name>
</gene>
<evidence type="ECO:0000256" key="7">
    <source>
        <dbReference type="HAMAP-Rule" id="MF_03157"/>
    </source>
</evidence>
<evidence type="ECO:0000313" key="9">
    <source>
        <dbReference type="EMBL" id="KAJ8876437.1"/>
    </source>
</evidence>
<dbReference type="InterPro" id="IPR029056">
    <property type="entry name" value="Ribokinase-like"/>
</dbReference>
<keyword evidence="4 7" id="KW-0520">NAD</keyword>
<keyword evidence="5 7" id="KW-0456">Lyase</keyword>
<feature type="domain" description="YjeF C-terminal" evidence="8">
    <location>
        <begin position="38"/>
        <end position="338"/>
    </location>
</feature>
<dbReference type="Proteomes" id="UP001159363">
    <property type="component" value="Chromosome 7"/>
</dbReference>
<reference evidence="9 10" key="1">
    <citation type="submission" date="2023-02" db="EMBL/GenBank/DDBJ databases">
        <title>LHISI_Scaffold_Assembly.</title>
        <authorList>
            <person name="Stuart O.P."/>
            <person name="Cleave R."/>
            <person name="Magrath M.J.L."/>
            <person name="Mikheyev A.S."/>
        </authorList>
    </citation>
    <scope>NUCLEOTIDE SEQUENCE [LARGE SCALE GENOMIC DNA]</scope>
    <source>
        <strain evidence="9">Daus_M_001</strain>
        <tissue evidence="9">Leg muscle</tissue>
    </source>
</reference>
<dbReference type="HAMAP" id="MF_01965">
    <property type="entry name" value="NADHX_dehydratase"/>
    <property type="match status" value="1"/>
</dbReference>
<dbReference type="CDD" id="cd01171">
    <property type="entry name" value="YXKO-related"/>
    <property type="match status" value="1"/>
</dbReference>
<keyword evidence="7" id="KW-0597">Phosphoprotein</keyword>
<dbReference type="InterPro" id="IPR000631">
    <property type="entry name" value="CARKD"/>
</dbReference>
<dbReference type="EMBL" id="JARBHB010000008">
    <property type="protein sequence ID" value="KAJ8876437.1"/>
    <property type="molecule type" value="Genomic_DNA"/>
</dbReference>
<dbReference type="NCBIfam" id="TIGR00196">
    <property type="entry name" value="yjeF_cterm"/>
    <property type="match status" value="1"/>
</dbReference>
<keyword evidence="3" id="KW-0521">NADP</keyword>
<evidence type="ECO:0000256" key="4">
    <source>
        <dbReference type="ARBA" id="ARBA00023027"/>
    </source>
</evidence>
<dbReference type="PANTHER" id="PTHR12592:SF0">
    <property type="entry name" value="ATP-DEPENDENT (S)-NAD(P)H-HYDRATE DEHYDRATASE"/>
    <property type="match status" value="1"/>
</dbReference>
<keyword evidence="1 7" id="KW-0547">Nucleotide-binding</keyword>
<comment type="cofactor">
    <cofactor evidence="7">
        <name>Mg(2+)</name>
        <dbReference type="ChEBI" id="CHEBI:18420"/>
    </cofactor>
</comment>